<proteinExistence type="predicted"/>
<dbReference type="RefSeq" id="WP_038245745.1">
    <property type="nucleotide sequence ID" value="NZ_BNER01000006.1"/>
</dbReference>
<feature type="transmembrane region" description="Helical" evidence="1">
    <location>
        <begin position="65"/>
        <end position="86"/>
    </location>
</feature>
<evidence type="ECO:0008006" key="4">
    <source>
        <dbReference type="Google" id="ProtNLM"/>
    </source>
</evidence>
<name>A0A024QFA8_9BACI</name>
<comment type="caution">
    <text evidence="2">The sequence shown here is derived from an EMBL/GenBank/DDBJ whole genome shotgun (WGS) entry which is preliminary data.</text>
</comment>
<keyword evidence="1" id="KW-1133">Transmembrane helix</keyword>
<dbReference type="eggNOG" id="ENOG5030CAG">
    <property type="taxonomic scope" value="Bacteria"/>
</dbReference>
<accession>A0A024QFA8</accession>
<keyword evidence="1" id="KW-0472">Membrane</keyword>
<reference evidence="2 3" key="1">
    <citation type="submission" date="2014-03" db="EMBL/GenBank/DDBJ databases">
        <authorList>
            <person name="Urmite Genomes U."/>
        </authorList>
    </citation>
    <scope>NUCLEOTIDE SEQUENCE [LARGE SCALE GENOMIC DNA]</scope>
    <source>
        <strain evidence="2 3">Vm-5</strain>
    </source>
</reference>
<gene>
    <name evidence="2" type="ORF">BN990_03218</name>
</gene>
<sequence>MVFVVGYGVACIAAMIAYLLSRDKSRNSKYKIWGIALMVPISKSLSFAIGLIYATIVKNGWAGLIMWYIFSIIFIIGLMMLAVGILKKEKAENL</sequence>
<keyword evidence="3" id="KW-1185">Reference proteome</keyword>
<dbReference type="EMBL" id="CCDP010000002">
    <property type="protein sequence ID" value="CDQ40885.1"/>
    <property type="molecule type" value="Genomic_DNA"/>
</dbReference>
<dbReference type="Proteomes" id="UP000028875">
    <property type="component" value="Unassembled WGS sequence"/>
</dbReference>
<feature type="transmembrane region" description="Helical" evidence="1">
    <location>
        <begin position="6"/>
        <end position="21"/>
    </location>
</feature>
<dbReference type="STRING" id="1462526.BN990_03218"/>
<evidence type="ECO:0000256" key="1">
    <source>
        <dbReference type="SAM" id="Phobius"/>
    </source>
</evidence>
<feature type="transmembrane region" description="Helical" evidence="1">
    <location>
        <begin position="33"/>
        <end position="53"/>
    </location>
</feature>
<organism evidence="2 3">
    <name type="scientific">Virgibacillus massiliensis</name>
    <dbReference type="NCBI Taxonomy" id="1462526"/>
    <lineage>
        <taxon>Bacteria</taxon>
        <taxon>Bacillati</taxon>
        <taxon>Bacillota</taxon>
        <taxon>Bacilli</taxon>
        <taxon>Bacillales</taxon>
        <taxon>Bacillaceae</taxon>
        <taxon>Virgibacillus</taxon>
    </lineage>
</organism>
<dbReference type="AlphaFoldDB" id="A0A024QFA8"/>
<reference evidence="3" key="2">
    <citation type="submission" date="2014-05" db="EMBL/GenBank/DDBJ databases">
        <title>Draft genome sequence of Virgibacillus massiliensis Vm-5.</title>
        <authorList>
            <person name="Khelaifia S."/>
            <person name="Croce O."/>
            <person name="Lagier J.C."/>
            <person name="Raoult D."/>
        </authorList>
    </citation>
    <scope>NUCLEOTIDE SEQUENCE [LARGE SCALE GENOMIC DNA]</scope>
    <source>
        <strain evidence="3">Vm-5</strain>
    </source>
</reference>
<protein>
    <recommendedName>
        <fullName evidence="4">Major facilitator superfamily (MFS) profile domain-containing protein</fullName>
    </recommendedName>
</protein>
<dbReference type="OrthoDB" id="2442156at2"/>
<evidence type="ECO:0000313" key="3">
    <source>
        <dbReference type="Proteomes" id="UP000028875"/>
    </source>
</evidence>
<evidence type="ECO:0000313" key="2">
    <source>
        <dbReference type="EMBL" id="CDQ40885.1"/>
    </source>
</evidence>
<keyword evidence="1" id="KW-0812">Transmembrane</keyword>